<name>A0ACC1M8N8_9FUNG</name>
<evidence type="ECO:0000313" key="1">
    <source>
        <dbReference type="EMBL" id="KAJ2899420.1"/>
    </source>
</evidence>
<keyword evidence="1" id="KW-0808">Transferase</keyword>
<comment type="caution">
    <text evidence="1">The sequence shown here is derived from an EMBL/GenBank/DDBJ whole genome shotgun (WGS) entry which is preliminary data.</text>
</comment>
<dbReference type="EMBL" id="JANBVB010000027">
    <property type="protein sequence ID" value="KAJ2899420.1"/>
    <property type="molecule type" value="Genomic_DNA"/>
</dbReference>
<dbReference type="Proteomes" id="UP001139981">
    <property type="component" value="Unassembled WGS sequence"/>
</dbReference>
<gene>
    <name evidence="1" type="primary">PEX4</name>
    <name evidence="1" type="ORF">IWW38_000994</name>
</gene>
<protein>
    <submittedName>
        <fullName evidence="1">E2 ubiquitin-protein ligase peroxin 4</fullName>
        <ecNumber evidence="1">2.3.2.23</ecNumber>
    </submittedName>
</protein>
<keyword evidence="1" id="KW-0436">Ligase</keyword>
<sequence length="160" mass="17941">MSASLRRLLKELQNTQREPSGEIASLAPVDDNNLLKWRAVLRGPRDSPYEGGWFELRIDIPEQYPIQPPTLVFVTPVCHPNVHFETGEICLDILRTQWSPAWTLASTCLAVQVLLANPEPSSPLNCDAANLLRCGDVVGYNSLVRLYTRLYAQSLTTDLH</sequence>
<keyword evidence="2" id="KW-1185">Reference proteome</keyword>
<accession>A0ACC1M8N8</accession>
<reference evidence="1" key="1">
    <citation type="submission" date="2022-07" db="EMBL/GenBank/DDBJ databases">
        <title>Phylogenomic reconstructions and comparative analyses of Kickxellomycotina fungi.</title>
        <authorList>
            <person name="Reynolds N.K."/>
            <person name="Stajich J.E."/>
            <person name="Barry K."/>
            <person name="Grigoriev I.V."/>
            <person name="Crous P."/>
            <person name="Smith M.E."/>
        </authorList>
    </citation>
    <scope>NUCLEOTIDE SEQUENCE</scope>
    <source>
        <strain evidence="1">CBS 190363</strain>
    </source>
</reference>
<proteinExistence type="predicted"/>
<organism evidence="1 2">
    <name type="scientific">Coemansia aciculifera</name>
    <dbReference type="NCBI Taxonomy" id="417176"/>
    <lineage>
        <taxon>Eukaryota</taxon>
        <taxon>Fungi</taxon>
        <taxon>Fungi incertae sedis</taxon>
        <taxon>Zoopagomycota</taxon>
        <taxon>Kickxellomycotina</taxon>
        <taxon>Kickxellomycetes</taxon>
        <taxon>Kickxellales</taxon>
        <taxon>Kickxellaceae</taxon>
        <taxon>Coemansia</taxon>
    </lineage>
</organism>
<evidence type="ECO:0000313" key="2">
    <source>
        <dbReference type="Proteomes" id="UP001139981"/>
    </source>
</evidence>
<keyword evidence="1" id="KW-0012">Acyltransferase</keyword>
<dbReference type="EC" id="2.3.2.23" evidence="1"/>